<dbReference type="PANTHER" id="PTHR36334:SF1">
    <property type="entry name" value="PROTEIN, PUTATIVE (DUF2358)-RELATED"/>
    <property type="match status" value="1"/>
</dbReference>
<organism evidence="1 2">
    <name type="scientific">Micromonas commoda (strain RCC299 / NOUM17 / CCMP2709)</name>
    <name type="common">Picoplanktonic green alga</name>
    <dbReference type="NCBI Taxonomy" id="296587"/>
    <lineage>
        <taxon>Eukaryota</taxon>
        <taxon>Viridiplantae</taxon>
        <taxon>Chlorophyta</taxon>
        <taxon>Mamiellophyceae</taxon>
        <taxon>Mamiellales</taxon>
        <taxon>Mamiellaceae</taxon>
        <taxon>Micromonas</taxon>
    </lineage>
</organism>
<dbReference type="GeneID" id="8247823"/>
<dbReference type="GO" id="GO:0009507">
    <property type="term" value="C:chloroplast"/>
    <property type="evidence" value="ECO:0007669"/>
    <property type="project" value="TreeGrafter"/>
</dbReference>
<dbReference type="FunCoup" id="C1FIM1">
    <property type="interactions" value="529"/>
</dbReference>
<dbReference type="PANTHER" id="PTHR36334">
    <property type="entry name" value="PROTEIN, PUTATIVE (DUF2358)-RELATED"/>
    <property type="match status" value="1"/>
</dbReference>
<keyword evidence="2" id="KW-1185">Reference proteome</keyword>
<protein>
    <submittedName>
        <fullName evidence="1">Uncharacterized protein</fullName>
    </submittedName>
</protein>
<feature type="non-terminal residue" evidence="1">
    <location>
        <position position="214"/>
    </location>
</feature>
<dbReference type="EMBL" id="CP001577">
    <property type="protein sequence ID" value="ACO70449.1"/>
    <property type="molecule type" value="Genomic_DNA"/>
</dbReference>
<proteinExistence type="predicted"/>
<dbReference type="Gene3D" id="3.10.450.50">
    <property type="match status" value="1"/>
</dbReference>
<dbReference type="OMA" id="ATDICAI"/>
<gene>
    <name evidence="1" type="ORF">MICPUN_71029</name>
</gene>
<sequence>QICDDFVCKSSPAVESSLRQIATDICAIREDKRSLNPFAVDVKYDDGERKFEGREGFANHTYIKDNVDDARAAVTEMRMGDLDAATIVWRLQGRNSGGAIDVEVTTTLRLNLITGRATEVTERWDPAGSDAGAAAVLASSRKATALPKNIADAAARLGKSIEEKFGSSDDGEMKDVYVDPNDPMKFFTNNNTPQDDYLQIALFLAAIYLVVKLL</sequence>
<dbReference type="KEGG" id="mis:MICPUN_71029"/>
<evidence type="ECO:0000313" key="1">
    <source>
        <dbReference type="EMBL" id="ACO70449.1"/>
    </source>
</evidence>
<dbReference type="AlphaFoldDB" id="C1FIM1"/>
<name>C1FIM1_MICCC</name>
<reference evidence="1 2" key="1">
    <citation type="journal article" date="2009" name="Science">
        <title>Green evolution and dynamic adaptations revealed by genomes of the marine picoeukaryotes Micromonas.</title>
        <authorList>
            <person name="Worden A.Z."/>
            <person name="Lee J.H."/>
            <person name="Mock T."/>
            <person name="Rouze P."/>
            <person name="Simmons M.P."/>
            <person name="Aerts A.L."/>
            <person name="Allen A.E."/>
            <person name="Cuvelier M.L."/>
            <person name="Derelle E."/>
            <person name="Everett M.V."/>
            <person name="Foulon E."/>
            <person name="Grimwood J."/>
            <person name="Gundlach H."/>
            <person name="Henrissat B."/>
            <person name="Napoli C."/>
            <person name="McDonald S.M."/>
            <person name="Parker M.S."/>
            <person name="Rombauts S."/>
            <person name="Salamov A."/>
            <person name="Von Dassow P."/>
            <person name="Badger J.H."/>
            <person name="Coutinho P.M."/>
            <person name="Demir E."/>
            <person name="Dubchak I."/>
            <person name="Gentemann C."/>
            <person name="Eikrem W."/>
            <person name="Gready J.E."/>
            <person name="John U."/>
            <person name="Lanier W."/>
            <person name="Lindquist E.A."/>
            <person name="Lucas S."/>
            <person name="Mayer K.F."/>
            <person name="Moreau H."/>
            <person name="Not F."/>
            <person name="Otillar R."/>
            <person name="Panaud O."/>
            <person name="Pangilinan J."/>
            <person name="Paulsen I."/>
            <person name="Piegu B."/>
            <person name="Poliakov A."/>
            <person name="Robbens S."/>
            <person name="Schmutz J."/>
            <person name="Toulza E."/>
            <person name="Wyss T."/>
            <person name="Zelensky A."/>
            <person name="Zhou K."/>
            <person name="Armbrust E.V."/>
            <person name="Bhattacharya D."/>
            <person name="Goodenough U.W."/>
            <person name="Van de Peer Y."/>
            <person name="Grigoriev I.V."/>
        </authorList>
    </citation>
    <scope>NUCLEOTIDE SEQUENCE [LARGE SCALE GENOMIC DNA]</scope>
    <source>
        <strain evidence="2">RCC299 / NOUM17</strain>
    </source>
</reference>
<feature type="non-terminal residue" evidence="1">
    <location>
        <position position="1"/>
    </location>
</feature>
<dbReference type="STRING" id="296587.C1FIM1"/>
<accession>C1FIM1</accession>
<dbReference type="InParanoid" id="C1FIM1"/>
<dbReference type="Proteomes" id="UP000002009">
    <property type="component" value="Chromosome 12"/>
</dbReference>
<evidence type="ECO:0000313" key="2">
    <source>
        <dbReference type="Proteomes" id="UP000002009"/>
    </source>
</evidence>
<dbReference type="eggNOG" id="ENOG502S6AI">
    <property type="taxonomic scope" value="Eukaryota"/>
</dbReference>
<dbReference type="OrthoDB" id="2016221at2759"/>
<dbReference type="RefSeq" id="XP_002509191.1">
    <property type="nucleotide sequence ID" value="XM_002509145.1"/>
</dbReference>